<evidence type="ECO:0008006" key="4">
    <source>
        <dbReference type="Google" id="ProtNLM"/>
    </source>
</evidence>
<evidence type="ECO:0000313" key="3">
    <source>
        <dbReference type="Proteomes" id="UP000317429"/>
    </source>
</evidence>
<dbReference type="Proteomes" id="UP000317429">
    <property type="component" value="Chromosome"/>
</dbReference>
<dbReference type="NCBIfam" id="TIGR02595">
    <property type="entry name" value="PEP_CTERM"/>
    <property type="match status" value="1"/>
</dbReference>
<keyword evidence="3" id="KW-1185">Reference proteome</keyword>
<reference evidence="2 3" key="1">
    <citation type="submission" date="2019-02" db="EMBL/GenBank/DDBJ databases">
        <title>Deep-cultivation of Planctomycetes and their phenomic and genomic characterization uncovers novel biology.</title>
        <authorList>
            <person name="Wiegand S."/>
            <person name="Jogler M."/>
            <person name="Boedeker C."/>
            <person name="Pinto D."/>
            <person name="Vollmers J."/>
            <person name="Rivas-Marin E."/>
            <person name="Kohn T."/>
            <person name="Peeters S.H."/>
            <person name="Heuer A."/>
            <person name="Rast P."/>
            <person name="Oberbeckmann S."/>
            <person name="Bunk B."/>
            <person name="Jeske O."/>
            <person name="Meyerdierks A."/>
            <person name="Storesund J.E."/>
            <person name="Kallscheuer N."/>
            <person name="Luecker S."/>
            <person name="Lage O.M."/>
            <person name="Pohl T."/>
            <person name="Merkel B.J."/>
            <person name="Hornburger P."/>
            <person name="Mueller R.-W."/>
            <person name="Bruemmer F."/>
            <person name="Labrenz M."/>
            <person name="Spormann A.M."/>
            <person name="Op den Camp H."/>
            <person name="Overmann J."/>
            <person name="Amann R."/>
            <person name="Jetten M.S.M."/>
            <person name="Mascher T."/>
            <person name="Medema M.H."/>
            <person name="Devos D.P."/>
            <person name="Kaster A.-K."/>
            <person name="Ovreas L."/>
            <person name="Rohde M."/>
            <person name="Galperin M.Y."/>
            <person name="Jogler C."/>
        </authorList>
    </citation>
    <scope>NUCLEOTIDE SEQUENCE [LARGE SCALE GENOMIC DNA]</scope>
    <source>
        <strain evidence="2 3">Pla175</strain>
    </source>
</reference>
<evidence type="ECO:0000313" key="2">
    <source>
        <dbReference type="EMBL" id="QDU89398.1"/>
    </source>
</evidence>
<organism evidence="2 3">
    <name type="scientific">Pirellulimonas nuda</name>
    <dbReference type="NCBI Taxonomy" id="2528009"/>
    <lineage>
        <taxon>Bacteria</taxon>
        <taxon>Pseudomonadati</taxon>
        <taxon>Planctomycetota</taxon>
        <taxon>Planctomycetia</taxon>
        <taxon>Pirellulales</taxon>
        <taxon>Lacipirellulaceae</taxon>
        <taxon>Pirellulimonas</taxon>
    </lineage>
</organism>
<dbReference type="InterPro" id="IPR013424">
    <property type="entry name" value="Ice-binding_C"/>
</dbReference>
<dbReference type="KEGG" id="pnd:Pla175_27880"/>
<feature type="signal peptide" evidence="1">
    <location>
        <begin position="1"/>
        <end position="30"/>
    </location>
</feature>
<dbReference type="RefSeq" id="WP_145285843.1">
    <property type="nucleotide sequence ID" value="NZ_CP036291.1"/>
</dbReference>
<feature type="chain" id="PRO_5021706985" description="PEP-CTERM protein-sorting domain-containing protein" evidence="1">
    <location>
        <begin position="31"/>
        <end position="280"/>
    </location>
</feature>
<accession>A0A518DD46</accession>
<keyword evidence="1" id="KW-0732">Signal</keyword>
<dbReference type="EMBL" id="CP036291">
    <property type="protein sequence ID" value="QDU89398.1"/>
    <property type="molecule type" value="Genomic_DNA"/>
</dbReference>
<proteinExistence type="predicted"/>
<protein>
    <recommendedName>
        <fullName evidence="4">PEP-CTERM protein-sorting domain-containing protein</fullName>
    </recommendedName>
</protein>
<gene>
    <name evidence="2" type="ORF">Pla175_27880</name>
</gene>
<name>A0A518DD46_9BACT</name>
<dbReference type="AlphaFoldDB" id="A0A518DD46"/>
<sequence length="280" mass="28886" precursor="true">MKSTTVRLAPFVAALSLALSVVASGSTALAAVTVVTATSTGGNLTGRTLIDARMNPPIDTAPAYLPNNSDVRFVGEAGSTGTTAMPGTRMDRNSVFSFALPTLPVGQLITGVEFDITVSQVSRPDEMGRMVASLMGGVPVASDFLNSGIDPGPGNSLVGIYDSGLSGLGNSQVPANPDIVFSLSGAALTQFAGFYAGATPNRPDVYFRLSSEKAVDILSGNARYLLAFNDLDLDTLDTELRIYTTSVPEPASVVLLLAGAVGMLLVSRHLTGSPSALRRS</sequence>
<evidence type="ECO:0000256" key="1">
    <source>
        <dbReference type="SAM" id="SignalP"/>
    </source>
</evidence>